<feature type="domain" description="THAP-type" evidence="9">
    <location>
        <begin position="1"/>
        <end position="82"/>
    </location>
</feature>
<organism evidence="10 11">
    <name type="scientific">Loxostege sticticalis</name>
    <name type="common">Beet webworm moth</name>
    <dbReference type="NCBI Taxonomy" id="481309"/>
    <lineage>
        <taxon>Eukaryota</taxon>
        <taxon>Metazoa</taxon>
        <taxon>Ecdysozoa</taxon>
        <taxon>Arthropoda</taxon>
        <taxon>Hexapoda</taxon>
        <taxon>Insecta</taxon>
        <taxon>Pterygota</taxon>
        <taxon>Neoptera</taxon>
        <taxon>Endopterygota</taxon>
        <taxon>Lepidoptera</taxon>
        <taxon>Glossata</taxon>
        <taxon>Ditrysia</taxon>
        <taxon>Pyraloidea</taxon>
        <taxon>Crambidae</taxon>
        <taxon>Pyraustinae</taxon>
        <taxon>Loxostege</taxon>
    </lineage>
</organism>
<dbReference type="SUPFAM" id="SSF57716">
    <property type="entry name" value="Glucocorticoid receptor-like (DNA-binding domain)"/>
    <property type="match status" value="1"/>
</dbReference>
<dbReference type="SUPFAM" id="SSF57850">
    <property type="entry name" value="RING/U-box"/>
    <property type="match status" value="1"/>
</dbReference>
<dbReference type="CDD" id="cd02340">
    <property type="entry name" value="ZZ_NBR1_like"/>
    <property type="match status" value="1"/>
</dbReference>
<accession>A0ABR3H469</accession>
<dbReference type="EMBL" id="JBEUOH010000027">
    <property type="protein sequence ID" value="KAL0859486.1"/>
    <property type="molecule type" value="Genomic_DNA"/>
</dbReference>
<dbReference type="InterPro" id="IPR000433">
    <property type="entry name" value="Znf_ZZ"/>
</dbReference>
<keyword evidence="11" id="KW-1185">Reference proteome</keyword>
<dbReference type="InterPro" id="IPR052260">
    <property type="entry name" value="Autophagy_Rcpt_SigReg"/>
</dbReference>
<feature type="domain" description="ZZ-type" evidence="8">
    <location>
        <begin position="98"/>
        <end position="148"/>
    </location>
</feature>
<keyword evidence="3" id="KW-0862">Zinc</keyword>
<evidence type="ECO:0000313" key="11">
    <source>
        <dbReference type="Proteomes" id="UP001549920"/>
    </source>
</evidence>
<dbReference type="SMART" id="SM00980">
    <property type="entry name" value="THAP"/>
    <property type="match status" value="1"/>
</dbReference>
<dbReference type="Pfam" id="PF05485">
    <property type="entry name" value="THAP"/>
    <property type="match status" value="1"/>
</dbReference>
<dbReference type="Gene3D" id="3.30.60.90">
    <property type="match status" value="1"/>
</dbReference>
<comment type="caution">
    <text evidence="10">The sequence shown here is derived from an EMBL/GenBank/DDBJ whole genome shotgun (WGS) entry which is preliminary data.</text>
</comment>
<feature type="region of interest" description="Disordered" evidence="7">
    <location>
        <begin position="225"/>
        <end position="271"/>
    </location>
</feature>
<feature type="compositionally biased region" description="Basic and acidic residues" evidence="7">
    <location>
        <begin position="171"/>
        <end position="180"/>
    </location>
</feature>
<dbReference type="InterPro" id="IPR038441">
    <property type="entry name" value="THAP_Znf_sf"/>
</dbReference>
<dbReference type="Proteomes" id="UP001549920">
    <property type="component" value="Unassembled WGS sequence"/>
</dbReference>
<evidence type="ECO:0000256" key="3">
    <source>
        <dbReference type="ARBA" id="ARBA00022833"/>
    </source>
</evidence>
<evidence type="ECO:0000256" key="1">
    <source>
        <dbReference type="ARBA" id="ARBA00022723"/>
    </source>
</evidence>
<dbReference type="PANTHER" id="PTHR15090">
    <property type="entry name" value="SEQUESTOSOME 1-RELATED"/>
    <property type="match status" value="1"/>
</dbReference>
<evidence type="ECO:0000256" key="4">
    <source>
        <dbReference type="ARBA" id="ARBA00023125"/>
    </source>
</evidence>
<evidence type="ECO:0000259" key="8">
    <source>
        <dbReference type="PROSITE" id="PS50135"/>
    </source>
</evidence>
<dbReference type="PROSITE" id="PS50135">
    <property type="entry name" value="ZF_ZZ_2"/>
    <property type="match status" value="1"/>
</dbReference>
<evidence type="ECO:0000256" key="2">
    <source>
        <dbReference type="ARBA" id="ARBA00022771"/>
    </source>
</evidence>
<proteinExistence type="predicted"/>
<dbReference type="PANTHER" id="PTHR15090:SF8">
    <property type="entry name" value="ZZ-TYPE ZINC FINGER-CONTAINING PROTEIN"/>
    <property type="match status" value="1"/>
</dbReference>
<evidence type="ECO:0000256" key="6">
    <source>
        <dbReference type="PROSITE-ProRule" id="PRU00309"/>
    </source>
</evidence>
<name>A0ABR3H469_LOXSC</name>
<evidence type="ECO:0000256" key="5">
    <source>
        <dbReference type="PROSITE-ProRule" id="PRU00228"/>
    </source>
</evidence>
<gene>
    <name evidence="10" type="ORF">ABMA27_010644</name>
</gene>
<dbReference type="SMART" id="SM00291">
    <property type="entry name" value="ZnF_ZZ"/>
    <property type="match status" value="1"/>
</dbReference>
<keyword evidence="4 6" id="KW-0238">DNA-binding</keyword>
<dbReference type="PROSITE" id="PS50950">
    <property type="entry name" value="ZF_THAP"/>
    <property type="match status" value="1"/>
</dbReference>
<keyword evidence="2 5" id="KW-0863">Zinc-finger</keyword>
<dbReference type="Pfam" id="PF00569">
    <property type="entry name" value="ZZ"/>
    <property type="match status" value="1"/>
</dbReference>
<dbReference type="PROSITE" id="PS01357">
    <property type="entry name" value="ZF_ZZ_1"/>
    <property type="match status" value="1"/>
</dbReference>
<evidence type="ECO:0000259" key="9">
    <source>
        <dbReference type="PROSITE" id="PS50950"/>
    </source>
</evidence>
<dbReference type="InterPro" id="IPR006612">
    <property type="entry name" value="THAP_Znf"/>
</dbReference>
<dbReference type="Gene3D" id="6.20.210.20">
    <property type="entry name" value="THAP domain"/>
    <property type="match status" value="1"/>
</dbReference>
<sequence length="331" mass="37878">MVNYCCVNGCNRNSRLHNHLNYYTFPKERHRQEQWLRLVGREDLIDKGELKSGYRVCSRHFAPNRIKAQSINLCPDAVPTLCLPPDGVQEDDPTPLQHNDIVCNSCNKPIRGFRYKCVSCDDYDLCPKCESLETHSHHYMLRIPRPLKFKIADQLIKKWLAFFKAEHVNPDCRDSDSNHDDDSDDDEPITKYARSSDSGVDLSEDVKLTIREEIARVMALKSVERRKKKKEKGQVLRKRGGAELGKPSKRSRQSDSQDGEELPPLPALTRAPEVAFADVNDMCDVKNEEAPAAPNSGSEFEQPLMHVRLSDDLTELMIEMGDNKTIYKYDS</sequence>
<dbReference type="SMART" id="SM00692">
    <property type="entry name" value="DM3"/>
    <property type="match status" value="1"/>
</dbReference>
<protein>
    <submittedName>
        <fullName evidence="10">Uncharacterized protein</fullName>
    </submittedName>
</protein>
<reference evidence="10 11" key="1">
    <citation type="submission" date="2024-06" db="EMBL/GenBank/DDBJ databases">
        <title>A chromosome-level genome assembly of beet webworm, Loxostege sticticalis.</title>
        <authorList>
            <person name="Zhang Y."/>
        </authorList>
    </citation>
    <scope>NUCLEOTIDE SEQUENCE [LARGE SCALE GENOMIC DNA]</scope>
    <source>
        <strain evidence="10">AQ026</strain>
        <tissue evidence="10">Whole body</tissue>
    </source>
</reference>
<evidence type="ECO:0000313" key="10">
    <source>
        <dbReference type="EMBL" id="KAL0859486.1"/>
    </source>
</evidence>
<keyword evidence="1" id="KW-0479">Metal-binding</keyword>
<evidence type="ECO:0000256" key="7">
    <source>
        <dbReference type="SAM" id="MobiDB-lite"/>
    </source>
</evidence>
<dbReference type="InterPro" id="IPR043145">
    <property type="entry name" value="Znf_ZZ_sf"/>
</dbReference>
<feature type="compositionally biased region" description="Basic residues" evidence="7">
    <location>
        <begin position="225"/>
        <end position="239"/>
    </location>
</feature>
<feature type="region of interest" description="Disordered" evidence="7">
    <location>
        <begin position="171"/>
        <end position="197"/>
    </location>
</feature>